<name>D6XT76_BACIE</name>
<proteinExistence type="predicted"/>
<accession>D6XT76</accession>
<organism evidence="2 3">
    <name type="scientific">Bacillus selenitireducens (strain ATCC 700615 / DSM 15326 / MLS10)</name>
    <dbReference type="NCBI Taxonomy" id="439292"/>
    <lineage>
        <taxon>Bacteria</taxon>
        <taxon>Bacillati</taxon>
        <taxon>Bacillota</taxon>
        <taxon>Bacilli</taxon>
        <taxon>Bacillales</taxon>
        <taxon>Bacillaceae</taxon>
        <taxon>Salisediminibacterium</taxon>
    </lineage>
</organism>
<reference evidence="2" key="1">
    <citation type="submission" date="2009-10" db="EMBL/GenBank/DDBJ databases">
        <title>Complete sequence of Bacillus selenitireducens MLS10.</title>
        <authorList>
            <consortium name="US DOE Joint Genome Institute"/>
            <person name="Lucas S."/>
            <person name="Copeland A."/>
            <person name="Lapidus A."/>
            <person name="Glavina del Rio T."/>
            <person name="Dalin E."/>
            <person name="Tice H."/>
            <person name="Bruce D."/>
            <person name="Goodwin L."/>
            <person name="Pitluck S."/>
            <person name="Sims D."/>
            <person name="Brettin T."/>
            <person name="Detter J.C."/>
            <person name="Han C."/>
            <person name="Larimer F."/>
            <person name="Land M."/>
            <person name="Hauser L."/>
            <person name="Kyrpides N."/>
            <person name="Ovchinnikova G."/>
            <person name="Stolz J."/>
        </authorList>
    </citation>
    <scope>NUCLEOTIDE SEQUENCE [LARGE SCALE GENOMIC DNA]</scope>
    <source>
        <strain evidence="2">MLS10</strain>
    </source>
</reference>
<dbReference type="OrthoDB" id="2882462at2"/>
<dbReference type="HOGENOM" id="CLU_1122827_0_0_9"/>
<dbReference type="KEGG" id="bse:Bsel_1500"/>
<keyword evidence="1" id="KW-0732">Signal</keyword>
<evidence type="ECO:0000313" key="2">
    <source>
        <dbReference type="EMBL" id="ADH99012.1"/>
    </source>
</evidence>
<sequence length="273" mass="31873">MRLSKILFLNLFVILVLSACQLNFTGEQSGSSTSLPVRDTIIKSPLELTYYGYRDDDSFRIALLAKNTDESVISADDYQYQWPRFIEDEHAEQYKVSNVELRQSTLFDRELSPHELGIEMTIEPSPRDTETVYFSIPFYMVPSIYEDGYRFQLNESQLDRRQLGDMRLEDLELDGSMLTFDLIDDHPAADGTEEYLFTAIQEDQEIFPMFISMRRSRPETHIEVEFASDITLPTRLSIIRTTSPLPEWRFSMIIRLNDFAEDHNENNDEGEQE</sequence>
<evidence type="ECO:0000313" key="3">
    <source>
        <dbReference type="Proteomes" id="UP000000271"/>
    </source>
</evidence>
<protein>
    <recommendedName>
        <fullName evidence="4">Lipoprotein</fullName>
    </recommendedName>
</protein>
<dbReference type="RefSeq" id="WP_013172436.1">
    <property type="nucleotide sequence ID" value="NC_014219.1"/>
</dbReference>
<dbReference type="EMBL" id="CP001791">
    <property type="protein sequence ID" value="ADH99012.1"/>
    <property type="molecule type" value="Genomic_DNA"/>
</dbReference>
<feature type="chain" id="PRO_5003090633" description="Lipoprotein" evidence="1">
    <location>
        <begin position="20"/>
        <end position="273"/>
    </location>
</feature>
<dbReference type="PROSITE" id="PS51257">
    <property type="entry name" value="PROKAR_LIPOPROTEIN"/>
    <property type="match status" value="1"/>
</dbReference>
<feature type="signal peptide" evidence="1">
    <location>
        <begin position="1"/>
        <end position="19"/>
    </location>
</feature>
<dbReference type="Proteomes" id="UP000000271">
    <property type="component" value="Chromosome"/>
</dbReference>
<keyword evidence="3" id="KW-1185">Reference proteome</keyword>
<dbReference type="STRING" id="439292.Bsel_1500"/>
<dbReference type="AlphaFoldDB" id="D6XT76"/>
<gene>
    <name evidence="2" type="ordered locus">Bsel_1500</name>
</gene>
<evidence type="ECO:0000256" key="1">
    <source>
        <dbReference type="SAM" id="SignalP"/>
    </source>
</evidence>
<evidence type="ECO:0008006" key="4">
    <source>
        <dbReference type="Google" id="ProtNLM"/>
    </source>
</evidence>